<dbReference type="PROSITE" id="PS00108">
    <property type="entry name" value="PROTEIN_KINASE_ST"/>
    <property type="match status" value="1"/>
</dbReference>
<dbReference type="SMART" id="SM00220">
    <property type="entry name" value="S_TKc"/>
    <property type="match status" value="1"/>
</dbReference>
<feature type="signal peptide" evidence="16">
    <location>
        <begin position="1"/>
        <end position="25"/>
    </location>
</feature>
<dbReference type="Gene3D" id="2.10.25.10">
    <property type="entry name" value="Laminin"/>
    <property type="match status" value="1"/>
</dbReference>
<dbReference type="InterPro" id="IPR018097">
    <property type="entry name" value="EGF_Ca-bd_CS"/>
</dbReference>
<accession>A0A200Q8Y4</accession>
<dbReference type="InterPro" id="IPR008271">
    <property type="entry name" value="Ser/Thr_kinase_AS"/>
</dbReference>
<dbReference type="InterPro" id="IPR045274">
    <property type="entry name" value="WAK-like"/>
</dbReference>
<keyword evidence="13" id="KW-0325">Glycoprotein</keyword>
<dbReference type="Gene3D" id="3.30.200.20">
    <property type="entry name" value="Phosphorylase Kinase, domain 1"/>
    <property type="match status" value="1"/>
</dbReference>
<keyword evidence="4" id="KW-0808">Transferase</keyword>
<evidence type="ECO:0000256" key="1">
    <source>
        <dbReference type="ARBA" id="ARBA00004479"/>
    </source>
</evidence>
<dbReference type="PROSITE" id="PS01187">
    <property type="entry name" value="EGF_CA"/>
    <property type="match status" value="1"/>
</dbReference>
<dbReference type="OMA" id="SAYICIN"/>
<keyword evidence="10 15" id="KW-1133">Transmembrane helix</keyword>
<evidence type="ECO:0000256" key="5">
    <source>
        <dbReference type="ARBA" id="ARBA00022692"/>
    </source>
</evidence>
<dbReference type="SUPFAM" id="SSF56112">
    <property type="entry name" value="Protein kinase-like (PK-like)"/>
    <property type="match status" value="1"/>
</dbReference>
<dbReference type="PROSITE" id="PS00107">
    <property type="entry name" value="PROTEIN_KINASE_ATP"/>
    <property type="match status" value="1"/>
</dbReference>
<feature type="binding site" evidence="14">
    <location>
        <position position="449"/>
    </location>
    <ligand>
        <name>ATP</name>
        <dbReference type="ChEBI" id="CHEBI:30616"/>
    </ligand>
</feature>
<keyword evidence="19" id="KW-1185">Reference proteome</keyword>
<dbReference type="GO" id="GO:0005524">
    <property type="term" value="F:ATP binding"/>
    <property type="evidence" value="ECO:0007669"/>
    <property type="project" value="UniProtKB-UniRule"/>
</dbReference>
<dbReference type="PROSITE" id="PS50011">
    <property type="entry name" value="PROTEIN_KINASE_DOM"/>
    <property type="match status" value="1"/>
</dbReference>
<dbReference type="CDD" id="cd14066">
    <property type="entry name" value="STKc_IRAK"/>
    <property type="match status" value="1"/>
</dbReference>
<dbReference type="PROSITE" id="PS00010">
    <property type="entry name" value="ASX_HYDROXYL"/>
    <property type="match status" value="1"/>
</dbReference>
<evidence type="ECO:0000256" key="2">
    <source>
        <dbReference type="ARBA" id="ARBA00022527"/>
    </source>
</evidence>
<dbReference type="AlphaFoldDB" id="A0A200Q8Y4"/>
<evidence type="ECO:0000256" key="16">
    <source>
        <dbReference type="SAM" id="SignalP"/>
    </source>
</evidence>
<dbReference type="CDD" id="cd00054">
    <property type="entry name" value="EGF_CA"/>
    <property type="match status" value="1"/>
</dbReference>
<comment type="subcellular location">
    <subcellularLocation>
        <location evidence="1">Membrane</location>
        <topology evidence="1">Single-pass type I membrane protein</topology>
    </subcellularLocation>
</comment>
<evidence type="ECO:0000256" key="4">
    <source>
        <dbReference type="ARBA" id="ARBA00022679"/>
    </source>
</evidence>
<dbReference type="STRING" id="56857.A0A200Q8Y4"/>
<dbReference type="Gene3D" id="1.10.510.10">
    <property type="entry name" value="Transferase(Phosphotransferase) domain 1"/>
    <property type="match status" value="1"/>
</dbReference>
<dbReference type="InterPro" id="IPR000152">
    <property type="entry name" value="EGF-type_Asp/Asn_hydroxyl_site"/>
</dbReference>
<dbReference type="InterPro" id="IPR000719">
    <property type="entry name" value="Prot_kinase_dom"/>
</dbReference>
<evidence type="ECO:0000256" key="10">
    <source>
        <dbReference type="ARBA" id="ARBA00022989"/>
    </source>
</evidence>
<organism evidence="18 19">
    <name type="scientific">Macleaya cordata</name>
    <name type="common">Five-seeded plume-poppy</name>
    <name type="synonym">Bocconia cordata</name>
    <dbReference type="NCBI Taxonomy" id="56857"/>
    <lineage>
        <taxon>Eukaryota</taxon>
        <taxon>Viridiplantae</taxon>
        <taxon>Streptophyta</taxon>
        <taxon>Embryophyta</taxon>
        <taxon>Tracheophyta</taxon>
        <taxon>Spermatophyta</taxon>
        <taxon>Magnoliopsida</taxon>
        <taxon>Ranunculales</taxon>
        <taxon>Papaveraceae</taxon>
        <taxon>Papaveroideae</taxon>
        <taxon>Macleaya</taxon>
    </lineage>
</organism>
<evidence type="ECO:0000259" key="17">
    <source>
        <dbReference type="PROSITE" id="PS50011"/>
    </source>
</evidence>
<gene>
    <name evidence="18" type="ORF">BVC80_8871g5</name>
</gene>
<dbReference type="InterPro" id="IPR000742">
    <property type="entry name" value="EGF"/>
</dbReference>
<dbReference type="FunCoup" id="A0A200Q8Y4">
    <property type="interactions" value="159"/>
</dbReference>
<evidence type="ECO:0000256" key="13">
    <source>
        <dbReference type="ARBA" id="ARBA00023180"/>
    </source>
</evidence>
<dbReference type="PANTHER" id="PTHR27005">
    <property type="entry name" value="WALL-ASSOCIATED RECEPTOR KINASE-LIKE 21"/>
    <property type="match status" value="1"/>
</dbReference>
<keyword evidence="9 14" id="KW-0067">ATP-binding</keyword>
<dbReference type="InterPro" id="IPR049883">
    <property type="entry name" value="NOTCH1_EGF-like"/>
</dbReference>
<dbReference type="EMBL" id="MVGT01002683">
    <property type="protein sequence ID" value="OVA06894.1"/>
    <property type="molecule type" value="Genomic_DNA"/>
</dbReference>
<evidence type="ECO:0000256" key="6">
    <source>
        <dbReference type="ARBA" id="ARBA00022729"/>
    </source>
</evidence>
<feature type="chain" id="PRO_5012374359" evidence="16">
    <location>
        <begin position="26"/>
        <end position="754"/>
    </location>
</feature>
<keyword evidence="5 15" id="KW-0812">Transmembrane</keyword>
<evidence type="ECO:0000256" key="14">
    <source>
        <dbReference type="PROSITE-ProRule" id="PRU10141"/>
    </source>
</evidence>
<evidence type="ECO:0000256" key="9">
    <source>
        <dbReference type="ARBA" id="ARBA00022840"/>
    </source>
</evidence>
<dbReference type="InParanoid" id="A0A200Q8Y4"/>
<dbReference type="Pfam" id="PF07645">
    <property type="entry name" value="EGF_CA"/>
    <property type="match status" value="1"/>
</dbReference>
<dbReference type="InterPro" id="IPR025287">
    <property type="entry name" value="WAK_GUB"/>
</dbReference>
<dbReference type="FunFam" id="1.10.510.10:FF:000084">
    <property type="entry name" value="Wall-associated receptor kinase 2"/>
    <property type="match status" value="1"/>
</dbReference>
<dbReference type="SMART" id="SM00179">
    <property type="entry name" value="EGF_CA"/>
    <property type="match status" value="1"/>
</dbReference>
<reference evidence="18 19" key="1">
    <citation type="journal article" date="2017" name="Mol. Plant">
        <title>The Genome of Medicinal Plant Macleaya cordata Provides New Insights into Benzylisoquinoline Alkaloids Metabolism.</title>
        <authorList>
            <person name="Liu X."/>
            <person name="Liu Y."/>
            <person name="Huang P."/>
            <person name="Ma Y."/>
            <person name="Qing Z."/>
            <person name="Tang Q."/>
            <person name="Cao H."/>
            <person name="Cheng P."/>
            <person name="Zheng Y."/>
            <person name="Yuan Z."/>
            <person name="Zhou Y."/>
            <person name="Liu J."/>
            <person name="Tang Z."/>
            <person name="Zhuo Y."/>
            <person name="Zhang Y."/>
            <person name="Yu L."/>
            <person name="Huang J."/>
            <person name="Yang P."/>
            <person name="Peng Q."/>
            <person name="Zhang J."/>
            <person name="Jiang W."/>
            <person name="Zhang Z."/>
            <person name="Lin K."/>
            <person name="Ro D.K."/>
            <person name="Chen X."/>
            <person name="Xiong X."/>
            <person name="Shang Y."/>
            <person name="Huang S."/>
            <person name="Zeng J."/>
        </authorList>
    </citation>
    <scope>NUCLEOTIDE SEQUENCE [LARGE SCALE GENOMIC DNA]</scope>
    <source>
        <strain evidence="19">cv. BLH2017</strain>
        <tissue evidence="18">Root</tissue>
    </source>
</reference>
<dbReference type="Pfam" id="PF13947">
    <property type="entry name" value="GUB_WAK_bind"/>
    <property type="match status" value="1"/>
</dbReference>
<evidence type="ECO:0000313" key="19">
    <source>
        <dbReference type="Proteomes" id="UP000195402"/>
    </source>
</evidence>
<dbReference type="SMART" id="SM00181">
    <property type="entry name" value="EGF"/>
    <property type="match status" value="2"/>
</dbReference>
<name>A0A200Q8Y4_MACCD</name>
<keyword evidence="12" id="KW-1015">Disulfide bond</keyword>
<keyword evidence="8 18" id="KW-0418">Kinase</keyword>
<keyword evidence="11 15" id="KW-0472">Membrane</keyword>
<feature type="domain" description="Protein kinase" evidence="17">
    <location>
        <begin position="420"/>
        <end position="705"/>
    </location>
</feature>
<dbReference type="InterPro" id="IPR011009">
    <property type="entry name" value="Kinase-like_dom_sf"/>
</dbReference>
<evidence type="ECO:0000256" key="7">
    <source>
        <dbReference type="ARBA" id="ARBA00022741"/>
    </source>
</evidence>
<keyword evidence="7 14" id="KW-0547">Nucleotide-binding</keyword>
<evidence type="ECO:0000256" key="15">
    <source>
        <dbReference type="SAM" id="Phobius"/>
    </source>
</evidence>
<dbReference type="FunFam" id="3.30.200.20:FF:000043">
    <property type="entry name" value="Wall-associated receptor kinase 2"/>
    <property type="match status" value="1"/>
</dbReference>
<dbReference type="InterPro" id="IPR001881">
    <property type="entry name" value="EGF-like_Ca-bd_dom"/>
</dbReference>
<dbReference type="GO" id="GO:0005509">
    <property type="term" value="F:calcium ion binding"/>
    <property type="evidence" value="ECO:0007669"/>
    <property type="project" value="InterPro"/>
</dbReference>
<proteinExistence type="predicted"/>
<evidence type="ECO:0000256" key="11">
    <source>
        <dbReference type="ARBA" id="ARBA00023136"/>
    </source>
</evidence>
<dbReference type="GO" id="GO:0030247">
    <property type="term" value="F:polysaccharide binding"/>
    <property type="evidence" value="ECO:0007669"/>
    <property type="project" value="InterPro"/>
</dbReference>
<protein>
    <submittedName>
        <fullName evidence="18">Protein kinase domain</fullName>
    </submittedName>
</protein>
<evidence type="ECO:0000313" key="18">
    <source>
        <dbReference type="EMBL" id="OVA06894.1"/>
    </source>
</evidence>
<dbReference type="Pfam" id="PF00069">
    <property type="entry name" value="Pkinase"/>
    <property type="match status" value="1"/>
</dbReference>
<keyword evidence="6 16" id="KW-0732">Signal</keyword>
<keyword evidence="3" id="KW-0245">EGF-like domain</keyword>
<dbReference type="InterPro" id="IPR017441">
    <property type="entry name" value="Protein_kinase_ATP_BS"/>
</dbReference>
<evidence type="ECO:0000256" key="3">
    <source>
        <dbReference type="ARBA" id="ARBA00022536"/>
    </source>
</evidence>
<dbReference type="OrthoDB" id="4062651at2759"/>
<dbReference type="GO" id="GO:0004674">
    <property type="term" value="F:protein serine/threonine kinase activity"/>
    <property type="evidence" value="ECO:0007669"/>
    <property type="project" value="UniProtKB-KW"/>
</dbReference>
<keyword evidence="2" id="KW-0723">Serine/threonine-protein kinase</keyword>
<dbReference type="PANTHER" id="PTHR27005:SF315">
    <property type="entry name" value="PROTEIN KINASE DOMAIN-CONTAINING PROTEIN"/>
    <property type="match status" value="1"/>
</dbReference>
<evidence type="ECO:0000256" key="8">
    <source>
        <dbReference type="ARBA" id="ARBA00022777"/>
    </source>
</evidence>
<sequence length="754" mass="84044">MAFHALLIMFHSLVSILVWLQLAAAVLVPITGTKPGCKDKCGNVNIPYPFGIGEGCFIGDWFNVTCNDTFSPHKPFYGFIEILDISVLEGEMKLNASIATSCDENDGTSWVRLAKFTFSETRNKFIAIGCNTIGYFGGTKNESYFSGCLSLCNSINDVTDGSCEGIGCCETSIEKGLMRYDVTARGFYNRSTNYSFSPCSYAFVAEENWFKFHRSDIKEFNNGKNDVPVVIEWTVGNEACDEAKKNSKSYGCGSNTNCYEPGNAPGYRCKCKDGYKGNPYLTGIGSCQDVDECKTLDPDPCRGLSAYICINTEGGYNCTCPSPYRAQTRNDGSVDCGKPDDQLNKIIIATASGFVFLLVSSSWLYWVFRNKKLIKLKEKFFLQNGGLILQQLLKREEAVDESTTAKIFTAEELNKATKHYDESRILGKGGYGTVYKGILSNKNVVAIKKSNIVDRTQIEQFINEVVVLSQINHRNVVKLLGCCLETEVPLLVYEFVTNGTLFQHLHDHENRASSLSWDSRLRIAVEVAESLSYLHSSASIPIIHRDVKSSNVLLDNNYTAKVSDFGASRLVPVDQTQLTTLVQGTVGYLDPEYFHTGQLTEKSDVYSFGVLLAELLTGKMALSLERSEDERNLAKYFLSSIKDDRLFQILDDNLVSEWSIKKQQLKEVADLTKRCLRVKGEKRPTMKEVVMVLDGLRRSSKDPWIIEVEPNNNIEEMMHLLGDTQLESNAESSTGGYVTMDSQVMPTSLLNSGR</sequence>
<comment type="caution">
    <text evidence="18">The sequence shown here is derived from an EMBL/GenBank/DDBJ whole genome shotgun (WGS) entry which is preliminary data.</text>
</comment>
<feature type="transmembrane region" description="Helical" evidence="15">
    <location>
        <begin position="346"/>
        <end position="368"/>
    </location>
</feature>
<dbReference type="GO" id="GO:0007166">
    <property type="term" value="P:cell surface receptor signaling pathway"/>
    <property type="evidence" value="ECO:0007669"/>
    <property type="project" value="InterPro"/>
</dbReference>
<dbReference type="GO" id="GO:0005886">
    <property type="term" value="C:plasma membrane"/>
    <property type="evidence" value="ECO:0007669"/>
    <property type="project" value="TreeGrafter"/>
</dbReference>
<evidence type="ECO:0000256" key="12">
    <source>
        <dbReference type="ARBA" id="ARBA00023157"/>
    </source>
</evidence>
<dbReference type="Proteomes" id="UP000195402">
    <property type="component" value="Unassembled WGS sequence"/>
</dbReference>
<dbReference type="SUPFAM" id="SSF57196">
    <property type="entry name" value="EGF/Laminin"/>
    <property type="match status" value="1"/>
</dbReference>